<dbReference type="RefSeq" id="XP_003173386.1">
    <property type="nucleotide sequence ID" value="XM_003173338.1"/>
</dbReference>
<evidence type="ECO:0000259" key="2">
    <source>
        <dbReference type="Pfam" id="PF01636"/>
    </source>
</evidence>
<gene>
    <name evidence="3" type="ORF">MGYG_03560</name>
</gene>
<dbReference type="VEuPathDB" id="FungiDB:MGYG_03560"/>
<evidence type="ECO:0000256" key="1">
    <source>
        <dbReference type="SAM" id="MobiDB-lite"/>
    </source>
</evidence>
<dbReference type="InterPro" id="IPR002575">
    <property type="entry name" value="Aminoglycoside_PTrfase"/>
</dbReference>
<evidence type="ECO:0000313" key="4">
    <source>
        <dbReference type="Proteomes" id="UP000002669"/>
    </source>
</evidence>
<dbReference type="OMA" id="WRRISPW"/>
<dbReference type="OrthoDB" id="2906425at2759"/>
<dbReference type="Gene3D" id="3.90.1200.10">
    <property type="match status" value="1"/>
</dbReference>
<dbReference type="InterPro" id="IPR051678">
    <property type="entry name" value="AGP_Transferase"/>
</dbReference>
<keyword evidence="4" id="KW-1185">Reference proteome</keyword>
<dbReference type="InParanoid" id="E4USP1"/>
<evidence type="ECO:0000313" key="3">
    <source>
        <dbReference type="EMBL" id="EFR00556.1"/>
    </source>
</evidence>
<sequence length="312" mass="36425">MAKIRWVTLKSRKIPVWLRIQLRLAAFFDKNGGETSSPRVNRLPFNQIIKFACYPAELEAMQFIQKHTTIPVPRVTKVYTCGKKQYLVMDAVDGQTLDSAWPDLTEDQRLNIVQEFTAIVQQLRDLVPPEEGAVGSTSLGPGYDHRLGDRHFGPFNNIADFHFHVRRGVPLEFWGESVKQVHDISRSYAIKYSHADICPNNVLVKDGKIVAIVDWEFAGWYPEYWEYTKIHYGWRPYRKEFYDAFEQTMTTYPEELKAESAIWCRYSTFHYDDPITEHFSRRDETDSKKDLAEKSKETPEHQSDTVHNQGRV</sequence>
<feature type="region of interest" description="Disordered" evidence="1">
    <location>
        <begin position="280"/>
        <end position="312"/>
    </location>
</feature>
<dbReference type="HOGENOM" id="CLU_021768_3_2_1"/>
<dbReference type="PANTHER" id="PTHR21310:SF15">
    <property type="entry name" value="AMINOGLYCOSIDE PHOSPHOTRANSFERASE DOMAIN-CONTAINING PROTEIN"/>
    <property type="match status" value="1"/>
</dbReference>
<name>E4USP1_ARTGP</name>
<dbReference type="CDD" id="cd05120">
    <property type="entry name" value="APH_ChoK_like"/>
    <property type="match status" value="1"/>
</dbReference>
<protein>
    <recommendedName>
        <fullName evidence="2">Aminoglycoside phosphotransferase domain-containing protein</fullName>
    </recommendedName>
</protein>
<feature type="domain" description="Aminoglycoside phosphotransferase" evidence="2">
    <location>
        <begin position="54"/>
        <end position="248"/>
    </location>
</feature>
<dbReference type="eggNOG" id="ENOG502S7HW">
    <property type="taxonomic scope" value="Eukaryota"/>
</dbReference>
<reference evidence="4" key="1">
    <citation type="journal article" date="2012" name="MBio">
        <title>Comparative genome analysis of Trichophyton rubrum and related dermatophytes reveals candidate genes involved in infection.</title>
        <authorList>
            <person name="Martinez D.A."/>
            <person name="Oliver B.G."/>
            <person name="Graeser Y."/>
            <person name="Goldberg J.M."/>
            <person name="Li W."/>
            <person name="Martinez-Rossi N.M."/>
            <person name="Monod M."/>
            <person name="Shelest E."/>
            <person name="Barton R.C."/>
            <person name="Birch E."/>
            <person name="Brakhage A.A."/>
            <person name="Chen Z."/>
            <person name="Gurr S.J."/>
            <person name="Heiman D."/>
            <person name="Heitman J."/>
            <person name="Kosti I."/>
            <person name="Rossi A."/>
            <person name="Saif S."/>
            <person name="Samalova M."/>
            <person name="Saunders C.W."/>
            <person name="Shea T."/>
            <person name="Summerbell R.C."/>
            <person name="Xu J."/>
            <person name="Young S."/>
            <person name="Zeng Q."/>
            <person name="Birren B.W."/>
            <person name="Cuomo C.A."/>
            <person name="White T.C."/>
        </authorList>
    </citation>
    <scope>NUCLEOTIDE SEQUENCE [LARGE SCALE GENOMIC DNA]</scope>
    <source>
        <strain evidence="4">ATCC MYA-4604 / CBS 118893</strain>
    </source>
</reference>
<dbReference type="AlphaFoldDB" id="E4USP1"/>
<dbReference type="InterPro" id="IPR011009">
    <property type="entry name" value="Kinase-like_dom_sf"/>
</dbReference>
<proteinExistence type="predicted"/>
<dbReference type="PANTHER" id="PTHR21310">
    <property type="entry name" value="AMINOGLYCOSIDE PHOSPHOTRANSFERASE-RELATED-RELATED"/>
    <property type="match status" value="1"/>
</dbReference>
<dbReference type="Proteomes" id="UP000002669">
    <property type="component" value="Unassembled WGS sequence"/>
</dbReference>
<dbReference type="EMBL" id="DS989824">
    <property type="protein sequence ID" value="EFR00556.1"/>
    <property type="molecule type" value="Genomic_DNA"/>
</dbReference>
<dbReference type="SUPFAM" id="SSF56112">
    <property type="entry name" value="Protein kinase-like (PK-like)"/>
    <property type="match status" value="1"/>
</dbReference>
<accession>E4USP1</accession>
<organism evidence="4">
    <name type="scientific">Arthroderma gypseum (strain ATCC MYA-4604 / CBS 118893)</name>
    <name type="common">Microsporum gypseum</name>
    <dbReference type="NCBI Taxonomy" id="535722"/>
    <lineage>
        <taxon>Eukaryota</taxon>
        <taxon>Fungi</taxon>
        <taxon>Dikarya</taxon>
        <taxon>Ascomycota</taxon>
        <taxon>Pezizomycotina</taxon>
        <taxon>Eurotiomycetes</taxon>
        <taxon>Eurotiomycetidae</taxon>
        <taxon>Onygenales</taxon>
        <taxon>Arthrodermataceae</taxon>
        <taxon>Nannizzia</taxon>
    </lineage>
</organism>
<feature type="compositionally biased region" description="Basic and acidic residues" evidence="1">
    <location>
        <begin position="280"/>
        <end position="304"/>
    </location>
</feature>
<dbReference type="GeneID" id="10028665"/>
<dbReference type="Pfam" id="PF01636">
    <property type="entry name" value="APH"/>
    <property type="match status" value="1"/>
</dbReference>